<accession>A0A2B7Y798</accession>
<feature type="compositionally biased region" description="Low complexity" evidence="1">
    <location>
        <begin position="422"/>
        <end position="438"/>
    </location>
</feature>
<feature type="compositionally biased region" description="Basic and acidic residues" evidence="1">
    <location>
        <begin position="324"/>
        <end position="339"/>
    </location>
</feature>
<evidence type="ECO:0000256" key="1">
    <source>
        <dbReference type="SAM" id="MobiDB-lite"/>
    </source>
</evidence>
<dbReference type="OrthoDB" id="5404794at2759"/>
<dbReference type="EMBL" id="PDNA01000068">
    <property type="protein sequence ID" value="PGH17105.1"/>
    <property type="molecule type" value="Genomic_DNA"/>
</dbReference>
<feature type="compositionally biased region" description="Low complexity" evidence="1">
    <location>
        <begin position="115"/>
        <end position="126"/>
    </location>
</feature>
<feature type="compositionally biased region" description="Polar residues" evidence="1">
    <location>
        <begin position="614"/>
        <end position="625"/>
    </location>
</feature>
<dbReference type="STRING" id="1447883.A0A2B7Y798"/>
<feature type="compositionally biased region" description="Basic residues" evidence="1">
    <location>
        <begin position="559"/>
        <end position="568"/>
    </location>
</feature>
<dbReference type="AlphaFoldDB" id="A0A2B7Y798"/>
<feature type="region of interest" description="Disordered" evidence="1">
    <location>
        <begin position="219"/>
        <end position="282"/>
    </location>
</feature>
<feature type="compositionally biased region" description="Basic and acidic residues" evidence="1">
    <location>
        <begin position="513"/>
        <end position="522"/>
    </location>
</feature>
<feature type="compositionally biased region" description="Polar residues" evidence="1">
    <location>
        <begin position="639"/>
        <end position="648"/>
    </location>
</feature>
<evidence type="ECO:0000313" key="2">
    <source>
        <dbReference type="EMBL" id="PGH17105.1"/>
    </source>
</evidence>
<feature type="compositionally biased region" description="Polar residues" evidence="1">
    <location>
        <begin position="231"/>
        <end position="240"/>
    </location>
</feature>
<name>A0A2B7Y798_POLH7</name>
<feature type="region of interest" description="Disordered" evidence="1">
    <location>
        <begin position="1"/>
        <end position="32"/>
    </location>
</feature>
<proteinExistence type="predicted"/>
<comment type="caution">
    <text evidence="2">The sequence shown here is derived from an EMBL/GenBank/DDBJ whole genome shotgun (WGS) entry which is preliminary data.</text>
</comment>
<organism evidence="2 3">
    <name type="scientific">Polytolypa hystricis (strain UAMH7299)</name>
    <dbReference type="NCBI Taxonomy" id="1447883"/>
    <lineage>
        <taxon>Eukaryota</taxon>
        <taxon>Fungi</taxon>
        <taxon>Dikarya</taxon>
        <taxon>Ascomycota</taxon>
        <taxon>Pezizomycotina</taxon>
        <taxon>Eurotiomycetes</taxon>
        <taxon>Eurotiomycetidae</taxon>
        <taxon>Onygenales</taxon>
        <taxon>Onygenales incertae sedis</taxon>
        <taxon>Polytolypa</taxon>
    </lineage>
</organism>
<gene>
    <name evidence="2" type="ORF">AJ80_04980</name>
</gene>
<feature type="region of interest" description="Disordered" evidence="1">
    <location>
        <begin position="112"/>
        <end position="135"/>
    </location>
</feature>
<feature type="compositionally biased region" description="Low complexity" evidence="1">
    <location>
        <begin position="578"/>
        <end position="590"/>
    </location>
</feature>
<feature type="compositionally biased region" description="Basic and acidic residues" evidence="1">
    <location>
        <begin position="399"/>
        <end position="417"/>
    </location>
</feature>
<sequence>MSSNRVIQDSDGSDDDLATCIDPLQDPNRIRADDAPQHTSIVAENMQVSHYNDGYTRAPASSDPNLAMNFDQFLVSQESRGQMSASQQLRESIWLGEGHGLDATSNIHSRADLYPTPSLSNTSPSPRKSCLKRGRTMCDPTGIGVDIDDGRTKELKRRKTMDAYELHQDSKDQQNVNWSSRRRESVSFDLPSDGNAVVPEVQIDIATSTYAEVYDAGTYPQSDEGAVYPQAASNTTTDPNISDDIDTTSTEIHFRKPSSKRSKSMQDPEPSPHDTEPFSSATYSQICRTKTTVVGDQPESPTHDELALPLSVQVAITQKKQPVKRKDSYVEHESDRDELGMDDYGGMPTECYKPRPSRSRSRNVVDEAASAGVAKVDRQDNSISVVVPQADYSEDLDEQKEMEPQKSNTKDIRESKEVMPNAESSETVAATEPAEPASRSVQVSQMLLVEPPDAVAEPAKKSRRGPKKKVKRGKTTSVVLKKVIDSDVEDDVIWLDERPAPTTITKTSANIEIPEHRNEQKAGAKKGKATPKAEQEAVEARPQTGPEAPVPPENQPPGPKKRGRKRKKTSDSLPPDVAQADSPSAATAAPNKDARDRTDTHHNSNHTVVPFAEHNQNPIPSITTEQQQQDETIKAIPPGTTNVFTSNDEASDPTPPVQNTSLPPTPHKLAPAEQAQPVSTNLATPEKPAPSTTFQKGPDKHSPIATNKTVRYRVGLSRSARIAPLLKVIRK</sequence>
<feature type="region of interest" description="Disordered" evidence="1">
    <location>
        <begin position="319"/>
        <end position="477"/>
    </location>
</feature>
<protein>
    <submittedName>
        <fullName evidence="2">Uncharacterized protein</fullName>
    </submittedName>
</protein>
<reference evidence="2 3" key="1">
    <citation type="submission" date="2017-10" db="EMBL/GenBank/DDBJ databases">
        <title>Comparative genomics in systemic dimorphic fungi from Ajellomycetaceae.</title>
        <authorList>
            <person name="Munoz J.F."/>
            <person name="Mcewen J.G."/>
            <person name="Clay O.K."/>
            <person name="Cuomo C.A."/>
        </authorList>
    </citation>
    <scope>NUCLEOTIDE SEQUENCE [LARGE SCALE GENOMIC DNA]</scope>
    <source>
        <strain evidence="2 3">UAMH7299</strain>
    </source>
</reference>
<feature type="compositionally biased region" description="Pro residues" evidence="1">
    <location>
        <begin position="548"/>
        <end position="558"/>
    </location>
</feature>
<evidence type="ECO:0000313" key="3">
    <source>
        <dbReference type="Proteomes" id="UP000224634"/>
    </source>
</evidence>
<dbReference type="Proteomes" id="UP000224634">
    <property type="component" value="Unassembled WGS sequence"/>
</dbReference>
<feature type="region of interest" description="Disordered" evidence="1">
    <location>
        <begin position="495"/>
        <end position="707"/>
    </location>
</feature>
<feature type="compositionally biased region" description="Basic residues" evidence="1">
    <location>
        <begin position="461"/>
        <end position="474"/>
    </location>
</feature>
<feature type="compositionally biased region" description="Basic and acidic residues" evidence="1">
    <location>
        <begin position="264"/>
        <end position="276"/>
    </location>
</feature>
<keyword evidence="3" id="KW-1185">Reference proteome</keyword>
<feature type="compositionally biased region" description="Basic and acidic residues" evidence="1">
    <location>
        <begin position="592"/>
        <end position="602"/>
    </location>
</feature>